<accession>A0AAN6LYB6</accession>
<name>A0AAN6LYB6_9PLEO</name>
<dbReference type="AlphaFoldDB" id="A0AAN6LYB6"/>
<evidence type="ECO:0000313" key="1">
    <source>
        <dbReference type="EMBL" id="KAK3207914.1"/>
    </source>
</evidence>
<organism evidence="1 2">
    <name type="scientific">Pseudopithomyces chartarum</name>
    <dbReference type="NCBI Taxonomy" id="1892770"/>
    <lineage>
        <taxon>Eukaryota</taxon>
        <taxon>Fungi</taxon>
        <taxon>Dikarya</taxon>
        <taxon>Ascomycota</taxon>
        <taxon>Pezizomycotina</taxon>
        <taxon>Dothideomycetes</taxon>
        <taxon>Pleosporomycetidae</taxon>
        <taxon>Pleosporales</taxon>
        <taxon>Massarineae</taxon>
        <taxon>Didymosphaeriaceae</taxon>
        <taxon>Pseudopithomyces</taxon>
    </lineage>
</organism>
<gene>
    <name evidence="1" type="ORF">GRF29_96g800716</name>
</gene>
<reference evidence="1 2" key="1">
    <citation type="submission" date="2021-02" db="EMBL/GenBank/DDBJ databases">
        <title>Genome assembly of Pseudopithomyces chartarum.</title>
        <authorList>
            <person name="Jauregui R."/>
            <person name="Singh J."/>
            <person name="Voisey C."/>
        </authorList>
    </citation>
    <scope>NUCLEOTIDE SEQUENCE [LARGE SCALE GENOMIC DNA]</scope>
    <source>
        <strain evidence="1 2">AGR01</strain>
    </source>
</reference>
<keyword evidence="2" id="KW-1185">Reference proteome</keyword>
<comment type="caution">
    <text evidence="1">The sequence shown here is derived from an EMBL/GenBank/DDBJ whole genome shotgun (WGS) entry which is preliminary data.</text>
</comment>
<sequence length="193" mass="22360">MTGPVPIRAPNPCFRQAYYRKLSGEITEADYFHAIFKHLVKDGVHHKADACIQNELEDVDPLGFSLNCWITYEHEDSKPEHSKPYEDVFAAYRDGDMDKIQAALNKLGEDHAQHMRKSLALLSLQERNAAILKRLLNDGIEMEDPFEDEVRRVQPKLDPKTHQLLRDYAAKTLQRPWAARKRPRHGHPLDWGK</sequence>
<dbReference type="Proteomes" id="UP001280581">
    <property type="component" value="Unassembled WGS sequence"/>
</dbReference>
<protein>
    <submittedName>
        <fullName evidence="1">Uncharacterized protein</fullName>
    </submittedName>
</protein>
<proteinExistence type="predicted"/>
<dbReference type="EMBL" id="WVTA01000008">
    <property type="protein sequence ID" value="KAK3207914.1"/>
    <property type="molecule type" value="Genomic_DNA"/>
</dbReference>
<evidence type="ECO:0000313" key="2">
    <source>
        <dbReference type="Proteomes" id="UP001280581"/>
    </source>
</evidence>